<evidence type="ECO:0000313" key="1">
    <source>
        <dbReference type="EMBL" id="MBO1514195.1"/>
    </source>
</evidence>
<accession>A0ABS3N817</accession>
<organism evidence="1 2">
    <name type="scientific">Metabacillus bambusae</name>
    <dbReference type="NCBI Taxonomy" id="2795218"/>
    <lineage>
        <taxon>Bacteria</taxon>
        <taxon>Bacillati</taxon>
        <taxon>Bacillota</taxon>
        <taxon>Bacilli</taxon>
        <taxon>Bacillales</taxon>
        <taxon>Bacillaceae</taxon>
        <taxon>Metabacillus</taxon>
    </lineage>
</organism>
<evidence type="ECO:0008006" key="3">
    <source>
        <dbReference type="Google" id="ProtNLM"/>
    </source>
</evidence>
<dbReference type="RefSeq" id="WP_207981111.1">
    <property type="nucleotide sequence ID" value="NZ_JAGDEL010000020.1"/>
</dbReference>
<evidence type="ECO:0000313" key="2">
    <source>
        <dbReference type="Proteomes" id="UP000663981"/>
    </source>
</evidence>
<dbReference type="Proteomes" id="UP000663981">
    <property type="component" value="Unassembled WGS sequence"/>
</dbReference>
<comment type="caution">
    <text evidence="1">The sequence shown here is derived from an EMBL/GenBank/DDBJ whole genome shotgun (WGS) entry which is preliminary data.</text>
</comment>
<keyword evidence="2" id="KW-1185">Reference proteome</keyword>
<gene>
    <name evidence="1" type="ORF">I7822_21465</name>
</gene>
<proteinExistence type="predicted"/>
<dbReference type="EMBL" id="JAGDEL010000020">
    <property type="protein sequence ID" value="MBO1514195.1"/>
    <property type="molecule type" value="Genomic_DNA"/>
</dbReference>
<sequence>MGAIEIVKNKSSQERFTNSVAPLIVSAAKNGLICRSVVFDGQDTLVFAPPLSINKELNTLVQILTESILSILKAL</sequence>
<name>A0ABS3N817_9BACI</name>
<reference evidence="1 2" key="1">
    <citation type="submission" date="2021-03" db="EMBL/GenBank/DDBJ databases">
        <title>Whole genome sequence of Metabacillus bambusae BG109.</title>
        <authorList>
            <person name="Jeong J.W."/>
        </authorList>
    </citation>
    <scope>NUCLEOTIDE SEQUENCE [LARGE SCALE GENOMIC DNA]</scope>
    <source>
        <strain evidence="1 2">BG109</strain>
    </source>
</reference>
<protein>
    <recommendedName>
        <fullName evidence="3">Aspartate aminotransferase family protein</fullName>
    </recommendedName>
</protein>
<dbReference type="InterPro" id="IPR015422">
    <property type="entry name" value="PyrdxlP-dep_Trfase_small"/>
</dbReference>
<dbReference type="Gene3D" id="3.90.1150.10">
    <property type="entry name" value="Aspartate Aminotransferase, domain 1"/>
    <property type="match status" value="1"/>
</dbReference>